<dbReference type="Gene3D" id="3.40.50.720">
    <property type="entry name" value="NAD(P)-binding Rossmann-like Domain"/>
    <property type="match status" value="1"/>
</dbReference>
<dbReference type="InterPro" id="IPR036291">
    <property type="entry name" value="NAD(P)-bd_dom_sf"/>
</dbReference>
<reference evidence="1 2" key="1">
    <citation type="submission" date="2012-04" db="EMBL/GenBank/DDBJ databases">
        <title>The Genome Sequence of Bacillus cereus HuA2-1.</title>
        <authorList>
            <consortium name="The Broad Institute Genome Sequencing Platform"/>
            <consortium name="The Broad Institute Genome Sequencing Center for Infectious Disease"/>
            <person name="Feldgarden M."/>
            <person name="Van der Auwera G.A."/>
            <person name="Mahillon J."/>
            <person name="Duprez V."/>
            <person name="Timmery S."/>
            <person name="Mattelet C."/>
            <person name="Dierick K."/>
            <person name="Sun M."/>
            <person name="Yu Z."/>
            <person name="Zhu L."/>
            <person name="Hu X."/>
            <person name="Shank E.B."/>
            <person name="Swiecicka I."/>
            <person name="Hansen B.M."/>
            <person name="Andrup L."/>
            <person name="Young S.K."/>
            <person name="Zeng Q."/>
            <person name="Gargeya S."/>
            <person name="Fitzgerald M."/>
            <person name="Haas B."/>
            <person name="Abouelleil A."/>
            <person name="Alvarado L."/>
            <person name="Arachchi H.M."/>
            <person name="Berlin A."/>
            <person name="Chapman S.B."/>
            <person name="Goldberg J."/>
            <person name="Griggs A."/>
            <person name="Gujja S."/>
            <person name="Hansen M."/>
            <person name="Howarth C."/>
            <person name="Imamovic A."/>
            <person name="Larimer J."/>
            <person name="McCowen C."/>
            <person name="Montmayeur A."/>
            <person name="Murphy C."/>
            <person name="Neiman D."/>
            <person name="Pearson M."/>
            <person name="Priest M."/>
            <person name="Roberts A."/>
            <person name="Saif S."/>
            <person name="Shea T."/>
            <person name="Sisk P."/>
            <person name="Sykes S."/>
            <person name="Wortman J."/>
            <person name="Nusbaum C."/>
            <person name="Birren B."/>
        </authorList>
    </citation>
    <scope>NUCLEOTIDE SEQUENCE [LARGE SCALE GENOMIC DNA]</scope>
    <source>
        <strain evidence="1 2">HuA2-1</strain>
    </source>
</reference>
<proteinExistence type="predicted"/>
<dbReference type="EMBL" id="AHDV01000014">
    <property type="protein sequence ID" value="EJV85300.1"/>
    <property type="molecule type" value="Genomic_DNA"/>
</dbReference>
<dbReference type="SUPFAM" id="SSF51735">
    <property type="entry name" value="NAD(P)-binding Rossmann-fold domains"/>
    <property type="match status" value="1"/>
</dbReference>
<evidence type="ECO:0000313" key="1">
    <source>
        <dbReference type="EMBL" id="EJV85300.1"/>
    </source>
</evidence>
<evidence type="ECO:0000313" key="2">
    <source>
        <dbReference type="Proteomes" id="UP000004136"/>
    </source>
</evidence>
<dbReference type="Proteomes" id="UP000004136">
    <property type="component" value="Unassembled WGS sequence"/>
</dbReference>
<name>J9CGU4_BACCE</name>
<accession>J9CGU4</accession>
<dbReference type="AlphaFoldDB" id="J9CGU4"/>
<dbReference type="HOGENOM" id="CLU_3229408_0_0_9"/>
<sequence>MEATNKIAILGANGKAGKFIVNHALEKGYQAKILTRTSENMRI</sequence>
<comment type="caution">
    <text evidence="1">The sequence shown here is derived from an EMBL/GenBank/DDBJ whole genome shotgun (WGS) entry which is preliminary data.</text>
</comment>
<dbReference type="PATRIC" id="fig|1053201.3.peg.2094"/>
<gene>
    <name evidence="1" type="ORF">IG3_02044</name>
</gene>
<protein>
    <submittedName>
        <fullName evidence="1">Uncharacterized protein</fullName>
    </submittedName>
</protein>
<organism evidence="1 2">
    <name type="scientific">Bacillus cereus HuA2-1</name>
    <dbReference type="NCBI Taxonomy" id="1053201"/>
    <lineage>
        <taxon>Bacteria</taxon>
        <taxon>Bacillati</taxon>
        <taxon>Bacillota</taxon>
        <taxon>Bacilli</taxon>
        <taxon>Bacillales</taxon>
        <taxon>Bacillaceae</taxon>
        <taxon>Bacillus</taxon>
        <taxon>Bacillus cereus group</taxon>
    </lineage>
</organism>